<evidence type="ECO:0000313" key="2">
    <source>
        <dbReference type="Proteomes" id="UP000004259"/>
    </source>
</evidence>
<sequence>MRSFLYLSGSDLSVHIHIKLCGHHTKSTPTNAVCLSIKLLTHLFRPLQVT</sequence>
<evidence type="ECO:0000313" key="1">
    <source>
        <dbReference type="EMBL" id="EGC02995.1"/>
    </source>
</evidence>
<comment type="caution">
    <text evidence="1">The sequence shown here is derived from an EMBL/GenBank/DDBJ whole genome shotgun (WGS) entry which is preliminary data.</text>
</comment>
<organism evidence="1 2">
    <name type="scientific">Ruminococcus albus 8</name>
    <dbReference type="NCBI Taxonomy" id="246199"/>
    <lineage>
        <taxon>Bacteria</taxon>
        <taxon>Bacillati</taxon>
        <taxon>Bacillota</taxon>
        <taxon>Clostridia</taxon>
        <taxon>Eubacteriales</taxon>
        <taxon>Oscillospiraceae</taxon>
        <taxon>Ruminococcus</taxon>
    </lineage>
</organism>
<proteinExistence type="predicted"/>
<keyword evidence="2" id="KW-1185">Reference proteome</keyword>
<dbReference type="STRING" id="246199.CUS_5844"/>
<name>E9SCD1_RUMAL</name>
<dbReference type="AlphaFoldDB" id="E9SCD1"/>
<gene>
    <name evidence="1" type="ORF">CUS_5844</name>
</gene>
<protein>
    <submittedName>
        <fullName evidence="1">Conserved domain protein</fullName>
    </submittedName>
</protein>
<dbReference type="EMBL" id="ADKM02000080">
    <property type="protein sequence ID" value="EGC02995.1"/>
    <property type="molecule type" value="Genomic_DNA"/>
</dbReference>
<reference evidence="1 2" key="1">
    <citation type="submission" date="2011-02" db="EMBL/GenBank/DDBJ databases">
        <authorList>
            <person name="Nelson K.E."/>
            <person name="Sutton G."/>
            <person name="Torralba M."/>
            <person name="Durkin S."/>
            <person name="Harkins D."/>
            <person name="Montgomery R."/>
            <person name="Ziemer C."/>
            <person name="Klaassens E."/>
            <person name="Ocuiv P."/>
            <person name="Morrison M."/>
        </authorList>
    </citation>
    <scope>NUCLEOTIDE SEQUENCE [LARGE SCALE GENOMIC DNA]</scope>
    <source>
        <strain evidence="1 2">8</strain>
    </source>
</reference>
<dbReference type="Proteomes" id="UP000004259">
    <property type="component" value="Unassembled WGS sequence"/>
</dbReference>
<accession>E9SCD1</accession>